<protein>
    <submittedName>
        <fullName evidence="6">DNA-binding transcriptional regulator, LysR family</fullName>
    </submittedName>
</protein>
<evidence type="ECO:0000313" key="6">
    <source>
        <dbReference type="EMBL" id="SMG26470.1"/>
    </source>
</evidence>
<dbReference type="EMBL" id="FXAT01000002">
    <property type="protein sequence ID" value="SMG26470.1"/>
    <property type="molecule type" value="Genomic_DNA"/>
</dbReference>
<proteinExistence type="inferred from homology"/>
<organism evidence="6 7">
    <name type="scientific">Paraburkholderia susongensis</name>
    <dbReference type="NCBI Taxonomy" id="1515439"/>
    <lineage>
        <taxon>Bacteria</taxon>
        <taxon>Pseudomonadati</taxon>
        <taxon>Pseudomonadota</taxon>
        <taxon>Betaproteobacteria</taxon>
        <taxon>Burkholderiales</taxon>
        <taxon>Burkholderiaceae</taxon>
        <taxon>Paraburkholderia</taxon>
    </lineage>
</organism>
<keyword evidence="2" id="KW-0805">Transcription regulation</keyword>
<dbReference type="SUPFAM" id="SSF46785">
    <property type="entry name" value="Winged helix' DNA-binding domain"/>
    <property type="match status" value="1"/>
</dbReference>
<dbReference type="GO" id="GO:0003677">
    <property type="term" value="F:DNA binding"/>
    <property type="evidence" value="ECO:0007669"/>
    <property type="project" value="UniProtKB-KW"/>
</dbReference>
<dbReference type="SUPFAM" id="SSF53850">
    <property type="entry name" value="Periplasmic binding protein-like II"/>
    <property type="match status" value="1"/>
</dbReference>
<name>A0A1X7JF04_9BURK</name>
<dbReference type="Pfam" id="PF00126">
    <property type="entry name" value="HTH_1"/>
    <property type="match status" value="1"/>
</dbReference>
<keyword evidence="4" id="KW-0804">Transcription</keyword>
<keyword evidence="3 6" id="KW-0238">DNA-binding</keyword>
<keyword evidence="7" id="KW-1185">Reference proteome</keyword>
<dbReference type="InterPro" id="IPR036390">
    <property type="entry name" value="WH_DNA-bd_sf"/>
</dbReference>
<accession>A0A1X7JF04</accession>
<dbReference type="PROSITE" id="PS50931">
    <property type="entry name" value="HTH_LYSR"/>
    <property type="match status" value="1"/>
</dbReference>
<dbReference type="Gene3D" id="3.40.190.10">
    <property type="entry name" value="Periplasmic binding protein-like II"/>
    <property type="match status" value="2"/>
</dbReference>
<evidence type="ECO:0000259" key="5">
    <source>
        <dbReference type="PROSITE" id="PS50931"/>
    </source>
</evidence>
<evidence type="ECO:0000313" key="7">
    <source>
        <dbReference type="Proteomes" id="UP000193228"/>
    </source>
</evidence>
<evidence type="ECO:0000256" key="3">
    <source>
        <dbReference type="ARBA" id="ARBA00023125"/>
    </source>
</evidence>
<dbReference type="InterPro" id="IPR005119">
    <property type="entry name" value="LysR_subst-bd"/>
</dbReference>
<sequence>MNFPRPDPEENDNGPIRAPDFSLRQLSYFLAAAQHQSVQKAAALLHVSSPAVSAAIAHLEGTLGVTLFNRQHARGLLLTEAGSEFAVQCRAVLQNANELLVPGTLDRSALRGQVKVGCLTTFAPLVIPALLNSVRAEIPNAKLTWTEGHHEYLIEGLRTGTLDLAVLYDFEIPSGIQIMTLRSAPLQVVLPPDHPLSSRTHIPAADINTEPFILLDLPRTREYMLSAFSSHGVLPRIAHAVTSLNMLFGLVAAGHGFSLLNFCPPYTVPGIGRIVSRPFDSHVRQPNIVVAHSYRYHYPRVAAAIVERIASIVDTLTIESP</sequence>
<gene>
    <name evidence="6" type="ORF">SAMN06265784_102535</name>
</gene>
<dbReference type="PANTHER" id="PTHR30346:SF0">
    <property type="entry name" value="HCA OPERON TRANSCRIPTIONAL ACTIVATOR HCAR"/>
    <property type="match status" value="1"/>
</dbReference>
<evidence type="ECO:0000256" key="1">
    <source>
        <dbReference type="ARBA" id="ARBA00009437"/>
    </source>
</evidence>
<feature type="domain" description="HTH lysR-type" evidence="5">
    <location>
        <begin position="21"/>
        <end position="79"/>
    </location>
</feature>
<dbReference type="InterPro" id="IPR036388">
    <property type="entry name" value="WH-like_DNA-bd_sf"/>
</dbReference>
<dbReference type="GO" id="GO:0032993">
    <property type="term" value="C:protein-DNA complex"/>
    <property type="evidence" value="ECO:0007669"/>
    <property type="project" value="TreeGrafter"/>
</dbReference>
<reference evidence="7" key="1">
    <citation type="submission" date="2017-04" db="EMBL/GenBank/DDBJ databases">
        <authorList>
            <person name="Varghese N."/>
            <person name="Submissions S."/>
        </authorList>
    </citation>
    <scope>NUCLEOTIDE SEQUENCE [LARGE SCALE GENOMIC DNA]</scope>
    <source>
        <strain evidence="7">LMG 29540</strain>
    </source>
</reference>
<dbReference type="InterPro" id="IPR000847">
    <property type="entry name" value="LysR_HTH_N"/>
</dbReference>
<dbReference type="AlphaFoldDB" id="A0A1X7JF04"/>
<dbReference type="FunFam" id="1.10.10.10:FF:000001">
    <property type="entry name" value="LysR family transcriptional regulator"/>
    <property type="match status" value="1"/>
</dbReference>
<dbReference type="PANTHER" id="PTHR30346">
    <property type="entry name" value="TRANSCRIPTIONAL DUAL REGULATOR HCAR-RELATED"/>
    <property type="match status" value="1"/>
</dbReference>
<dbReference type="Pfam" id="PF03466">
    <property type="entry name" value="LysR_substrate"/>
    <property type="match status" value="1"/>
</dbReference>
<evidence type="ECO:0000256" key="4">
    <source>
        <dbReference type="ARBA" id="ARBA00023163"/>
    </source>
</evidence>
<dbReference type="GO" id="GO:0003700">
    <property type="term" value="F:DNA-binding transcription factor activity"/>
    <property type="evidence" value="ECO:0007669"/>
    <property type="project" value="InterPro"/>
</dbReference>
<dbReference type="PRINTS" id="PR00039">
    <property type="entry name" value="HTHLYSR"/>
</dbReference>
<comment type="similarity">
    <text evidence="1">Belongs to the LysR transcriptional regulatory family.</text>
</comment>
<dbReference type="STRING" id="1515439.SAMN06265784_102535"/>
<dbReference type="Proteomes" id="UP000193228">
    <property type="component" value="Unassembled WGS sequence"/>
</dbReference>
<dbReference type="Gene3D" id="1.10.10.10">
    <property type="entry name" value="Winged helix-like DNA-binding domain superfamily/Winged helix DNA-binding domain"/>
    <property type="match status" value="1"/>
</dbReference>
<evidence type="ECO:0000256" key="2">
    <source>
        <dbReference type="ARBA" id="ARBA00023015"/>
    </source>
</evidence>